<keyword evidence="7" id="KW-1185">Reference proteome</keyword>
<dbReference type="EMBL" id="JACGWL010000002">
    <property type="protein sequence ID" value="KAK4407024.1"/>
    <property type="molecule type" value="Genomic_DNA"/>
</dbReference>
<dbReference type="FunFam" id="2.130.10.10:FF:001083">
    <property type="entry name" value="Autophagy-related protein 18a isoform A"/>
    <property type="match status" value="1"/>
</dbReference>
<dbReference type="InterPro" id="IPR036322">
    <property type="entry name" value="WD40_repeat_dom_sf"/>
</dbReference>
<feature type="region of interest" description="Disordered" evidence="5">
    <location>
        <begin position="323"/>
        <end position="343"/>
    </location>
</feature>
<dbReference type="Gene3D" id="2.130.10.10">
    <property type="entry name" value="YVTN repeat-like/Quinoprotein amine dehydrogenase"/>
    <property type="match status" value="1"/>
</dbReference>
<evidence type="ECO:0000256" key="1">
    <source>
        <dbReference type="ARBA" id="ARBA00004623"/>
    </source>
</evidence>
<keyword evidence="3" id="KW-0677">Repeat</keyword>
<dbReference type="GO" id="GO:0034045">
    <property type="term" value="C:phagophore assembly site membrane"/>
    <property type="evidence" value="ECO:0007669"/>
    <property type="project" value="UniProtKB-SubCell"/>
</dbReference>
<reference evidence="6" key="1">
    <citation type="submission" date="2020-06" db="EMBL/GenBank/DDBJ databases">
        <authorList>
            <person name="Li T."/>
            <person name="Hu X."/>
            <person name="Zhang T."/>
            <person name="Song X."/>
            <person name="Zhang H."/>
            <person name="Dai N."/>
            <person name="Sheng W."/>
            <person name="Hou X."/>
            <person name="Wei L."/>
        </authorList>
    </citation>
    <scope>NUCLEOTIDE SEQUENCE</scope>
    <source>
        <strain evidence="6">K16</strain>
        <tissue evidence="6">Leaf</tissue>
    </source>
</reference>
<evidence type="ECO:0000256" key="5">
    <source>
        <dbReference type="SAM" id="MobiDB-lite"/>
    </source>
</evidence>
<dbReference type="InterPro" id="IPR001680">
    <property type="entry name" value="WD40_rpt"/>
</dbReference>
<evidence type="ECO:0000256" key="2">
    <source>
        <dbReference type="ARBA" id="ARBA00022574"/>
    </source>
</evidence>
<accession>A0AAE1X939</accession>
<dbReference type="Proteomes" id="UP001289374">
    <property type="component" value="Unassembled WGS sequence"/>
</dbReference>
<feature type="region of interest" description="Disordered" evidence="5">
    <location>
        <begin position="1"/>
        <end position="79"/>
    </location>
</feature>
<feature type="compositionally biased region" description="Low complexity" evidence="5">
    <location>
        <begin position="65"/>
        <end position="78"/>
    </location>
</feature>
<reference evidence="6" key="2">
    <citation type="journal article" date="2024" name="Plant">
        <title>Genomic evolution and insights into agronomic trait innovations of Sesamum species.</title>
        <authorList>
            <person name="Miao H."/>
            <person name="Wang L."/>
            <person name="Qu L."/>
            <person name="Liu H."/>
            <person name="Sun Y."/>
            <person name="Le M."/>
            <person name="Wang Q."/>
            <person name="Wei S."/>
            <person name="Zheng Y."/>
            <person name="Lin W."/>
            <person name="Duan Y."/>
            <person name="Cao H."/>
            <person name="Xiong S."/>
            <person name="Wang X."/>
            <person name="Wei L."/>
            <person name="Li C."/>
            <person name="Ma Q."/>
            <person name="Ju M."/>
            <person name="Zhao R."/>
            <person name="Li G."/>
            <person name="Mu C."/>
            <person name="Tian Q."/>
            <person name="Mei H."/>
            <person name="Zhang T."/>
            <person name="Gao T."/>
            <person name="Zhang H."/>
        </authorList>
    </citation>
    <scope>NUCLEOTIDE SEQUENCE</scope>
    <source>
        <strain evidence="6">K16</strain>
    </source>
</reference>
<keyword evidence="2" id="KW-0853">WD repeat</keyword>
<evidence type="ECO:0000256" key="4">
    <source>
        <dbReference type="ARBA" id="ARBA00025740"/>
    </source>
</evidence>
<comment type="similarity">
    <text evidence="4">Belongs to the WD repeat PROPPIN family.</text>
</comment>
<dbReference type="PANTHER" id="PTHR11227">
    <property type="entry name" value="WD-REPEAT PROTEIN INTERACTING WITH PHOSPHOINOSIDES WIPI -RELATED"/>
    <property type="match status" value="1"/>
</dbReference>
<organism evidence="6 7">
    <name type="scientific">Sesamum angolense</name>
    <dbReference type="NCBI Taxonomy" id="2727404"/>
    <lineage>
        <taxon>Eukaryota</taxon>
        <taxon>Viridiplantae</taxon>
        <taxon>Streptophyta</taxon>
        <taxon>Embryophyta</taxon>
        <taxon>Tracheophyta</taxon>
        <taxon>Spermatophyta</taxon>
        <taxon>Magnoliopsida</taxon>
        <taxon>eudicotyledons</taxon>
        <taxon>Gunneridae</taxon>
        <taxon>Pentapetalae</taxon>
        <taxon>asterids</taxon>
        <taxon>lamiids</taxon>
        <taxon>Lamiales</taxon>
        <taxon>Pedaliaceae</taxon>
        <taxon>Sesamum</taxon>
    </lineage>
</organism>
<dbReference type="SUPFAM" id="SSF50978">
    <property type="entry name" value="WD40 repeat-like"/>
    <property type="match status" value="1"/>
</dbReference>
<dbReference type="InterPro" id="IPR015943">
    <property type="entry name" value="WD40/YVTN_repeat-like_dom_sf"/>
</dbReference>
<evidence type="ECO:0000256" key="3">
    <source>
        <dbReference type="ARBA" id="ARBA00022737"/>
    </source>
</evidence>
<name>A0AAE1X939_9LAMI</name>
<dbReference type="SMART" id="SM00320">
    <property type="entry name" value="WD40"/>
    <property type="match status" value="2"/>
</dbReference>
<dbReference type="Pfam" id="PF21032">
    <property type="entry name" value="PROPPIN"/>
    <property type="match status" value="1"/>
</dbReference>
<dbReference type="InterPro" id="IPR048720">
    <property type="entry name" value="PROPPIN"/>
</dbReference>
<comment type="subcellular location">
    <subcellularLocation>
        <location evidence="1">Preautophagosomal structure membrane</location>
        <topology evidence="1">Peripheral membrane protein</topology>
    </subcellularLocation>
</comment>
<evidence type="ECO:0000313" key="7">
    <source>
        <dbReference type="Proteomes" id="UP001289374"/>
    </source>
</evidence>
<sequence>MAAISSFSSHPNPNPNPNFISPMLQPYLEQQQERIQPEPPPDDGTPDDPVSNKDMGDSSATTVDNSNTSSTIPNPSANANSGPIKLLHVSFNQDYGCFATGTDRGFRIYNCDPFREIFRRDFDGNGGGIGSVEMLFRCNILALVGGGDSPQYPLNKVMIWDDHQSRCIGELSFRSEVRGVRLRRDRIVVVLEQKIFVYNFADLKLLHQIETIANPKGLCAVSQVAGSFVLVCPGLQKGQVRVEHYASKRTKFIMAHDSRIACFTLSQDGNLLATASTKGTLVRVRRGADRAEIYSLAFSPTAQWLAVSSDKGTVHVFSLKASSGNAGSERSTSPPGPNPSVATSSSSLSFIKGVLPKYFSSEWSVAQFRLPEGSQYIVAFGHQKNTVVILGLDGSFYRCKFDPATGGEMTQLEYHNFSSLKKLFR</sequence>
<dbReference type="AlphaFoldDB" id="A0AAE1X939"/>
<protein>
    <submittedName>
        <fullName evidence="6">Autophagy-related protein 18a</fullName>
    </submittedName>
</protein>
<proteinExistence type="inferred from homology"/>
<feature type="compositionally biased region" description="Low complexity" evidence="5">
    <location>
        <begin position="1"/>
        <end position="22"/>
    </location>
</feature>
<evidence type="ECO:0000313" key="6">
    <source>
        <dbReference type="EMBL" id="KAK4407024.1"/>
    </source>
</evidence>
<comment type="caution">
    <text evidence="6">The sequence shown here is derived from an EMBL/GenBank/DDBJ whole genome shotgun (WGS) entry which is preliminary data.</text>
</comment>
<feature type="compositionally biased region" description="Polar residues" evidence="5">
    <location>
        <begin position="323"/>
        <end position="333"/>
    </location>
</feature>
<gene>
    <name evidence="6" type="ORF">Sango_0283400</name>
</gene>